<evidence type="ECO:0000313" key="2">
    <source>
        <dbReference type="EMBL" id="KAF6806155.1"/>
    </source>
</evidence>
<dbReference type="AlphaFoldDB" id="A0A8H6J411"/>
<comment type="caution">
    <text evidence="2">The sequence shown here is derived from an EMBL/GenBank/DDBJ whole genome shotgun (WGS) entry which is preliminary data.</text>
</comment>
<evidence type="ECO:0000256" key="1">
    <source>
        <dbReference type="SAM" id="MobiDB-lite"/>
    </source>
</evidence>
<feature type="region of interest" description="Disordered" evidence="1">
    <location>
        <begin position="163"/>
        <end position="199"/>
    </location>
</feature>
<evidence type="ECO:0000313" key="3">
    <source>
        <dbReference type="Proteomes" id="UP000652219"/>
    </source>
</evidence>
<organism evidence="2 3">
    <name type="scientific">Colletotrichum sojae</name>
    <dbReference type="NCBI Taxonomy" id="2175907"/>
    <lineage>
        <taxon>Eukaryota</taxon>
        <taxon>Fungi</taxon>
        <taxon>Dikarya</taxon>
        <taxon>Ascomycota</taxon>
        <taxon>Pezizomycotina</taxon>
        <taxon>Sordariomycetes</taxon>
        <taxon>Hypocreomycetidae</taxon>
        <taxon>Glomerellales</taxon>
        <taxon>Glomerellaceae</taxon>
        <taxon>Colletotrichum</taxon>
        <taxon>Colletotrichum orchidearum species complex</taxon>
    </lineage>
</organism>
<gene>
    <name evidence="2" type="ORF">CSOJ01_09011</name>
</gene>
<feature type="compositionally biased region" description="Polar residues" evidence="1">
    <location>
        <begin position="103"/>
        <end position="112"/>
    </location>
</feature>
<reference evidence="2 3" key="1">
    <citation type="journal article" date="2020" name="Phytopathology">
        <title>Genome Sequence Resources of Colletotrichum truncatum, C. plurivorum, C. musicola, and C. sojae: Four Species Pathogenic to Soybean (Glycine max).</title>
        <authorList>
            <person name="Rogerio F."/>
            <person name="Boufleur T.R."/>
            <person name="Ciampi-Guillardi M."/>
            <person name="Sukno S.A."/>
            <person name="Thon M.R."/>
            <person name="Massola Junior N.S."/>
            <person name="Baroncelli R."/>
        </authorList>
    </citation>
    <scope>NUCLEOTIDE SEQUENCE [LARGE SCALE GENOMIC DNA]</scope>
    <source>
        <strain evidence="2 3">LFN0009</strain>
    </source>
</reference>
<protein>
    <submittedName>
        <fullName evidence="2">Uncharacterized protein</fullName>
    </submittedName>
</protein>
<proteinExistence type="predicted"/>
<accession>A0A8H6J411</accession>
<feature type="region of interest" description="Disordered" evidence="1">
    <location>
        <begin position="1"/>
        <end position="46"/>
    </location>
</feature>
<name>A0A8H6J411_9PEZI</name>
<dbReference type="Proteomes" id="UP000652219">
    <property type="component" value="Unassembled WGS sequence"/>
</dbReference>
<sequence>MAVLPLDLKSDQGRDDDNKQRDPEVRACANPEGNQPGGEVSESPGFTPVGLDLFSAKDLWLPPGAMPCHVGSGSRGGQAYETGGKESICSFVHVMLRRRRWVQDSSPWSFRSPQLPKKLPPDAARNAGSWTKRAVYGCDASISWLLASPGRRAASEPRIRSEARFTPEGGASLRVPPPARSPAAVPSKGKPATPVQNKASFPRRPCAVTADTQVRMIARFPPSSEKGECVCRSAAYGMPEKVWLHDLQIRLSVEMHAPFAFAED</sequence>
<feature type="compositionally biased region" description="Basic and acidic residues" evidence="1">
    <location>
        <begin position="8"/>
        <end position="25"/>
    </location>
</feature>
<keyword evidence="3" id="KW-1185">Reference proteome</keyword>
<feature type="region of interest" description="Disordered" evidence="1">
    <location>
        <begin position="103"/>
        <end position="124"/>
    </location>
</feature>
<dbReference type="EMBL" id="WIGN01000165">
    <property type="protein sequence ID" value="KAF6806155.1"/>
    <property type="molecule type" value="Genomic_DNA"/>
</dbReference>